<evidence type="ECO:0000256" key="1">
    <source>
        <dbReference type="SAM" id="MobiDB-lite"/>
    </source>
</evidence>
<feature type="region of interest" description="Disordered" evidence="1">
    <location>
        <begin position="75"/>
        <end position="111"/>
    </location>
</feature>
<dbReference type="AlphaFoldDB" id="A0A6V8MPU1"/>
<sequence length="111" mass="12277">MTAALRTERVEELSESSYLVLRNTYHVLRELKGMVDRLHGSTVQGAPTSLDQVAASSSPPIASTTSWSATCARNATRTAPTTRHGPRQGWTGSLMTNRDEWNGRDEIKNFE</sequence>
<name>A0A6V8MPU1_9BACT</name>
<evidence type="ECO:0000313" key="3">
    <source>
        <dbReference type="Proteomes" id="UP000556026"/>
    </source>
</evidence>
<accession>A0A6V8MPU1</accession>
<keyword evidence="3" id="KW-1185">Reference proteome</keyword>
<gene>
    <name evidence="2" type="ORF">GMST_42690</name>
</gene>
<dbReference type="EMBL" id="BLXX01000023">
    <property type="protein sequence ID" value="GFO61944.1"/>
    <property type="molecule type" value="Genomic_DNA"/>
</dbReference>
<organism evidence="2 3">
    <name type="scientific">Geomonas silvestris</name>
    <dbReference type="NCBI Taxonomy" id="2740184"/>
    <lineage>
        <taxon>Bacteria</taxon>
        <taxon>Pseudomonadati</taxon>
        <taxon>Thermodesulfobacteriota</taxon>
        <taxon>Desulfuromonadia</taxon>
        <taxon>Geobacterales</taxon>
        <taxon>Geobacteraceae</taxon>
        <taxon>Geomonas</taxon>
    </lineage>
</organism>
<proteinExistence type="predicted"/>
<evidence type="ECO:0000313" key="2">
    <source>
        <dbReference type="EMBL" id="GFO61944.1"/>
    </source>
</evidence>
<comment type="caution">
    <text evidence="2">The sequence shown here is derived from an EMBL/GenBank/DDBJ whole genome shotgun (WGS) entry which is preliminary data.</text>
</comment>
<dbReference type="Proteomes" id="UP000556026">
    <property type="component" value="Unassembled WGS sequence"/>
</dbReference>
<reference evidence="3" key="1">
    <citation type="submission" date="2020-06" db="EMBL/GenBank/DDBJ databases">
        <title>Draft genomic sequence of Geomonas sp. Red330.</title>
        <authorList>
            <person name="Itoh H."/>
            <person name="Zhenxing X."/>
            <person name="Ushijima N."/>
            <person name="Masuda Y."/>
            <person name="Shiratori Y."/>
            <person name="Senoo K."/>
        </authorList>
    </citation>
    <scope>NUCLEOTIDE SEQUENCE [LARGE SCALE GENOMIC DNA]</scope>
    <source>
        <strain evidence="3">Red330</strain>
    </source>
</reference>
<protein>
    <submittedName>
        <fullName evidence="2">Uncharacterized protein</fullName>
    </submittedName>
</protein>
<feature type="compositionally biased region" description="Basic and acidic residues" evidence="1">
    <location>
        <begin position="97"/>
        <end position="111"/>
    </location>
</feature>